<dbReference type="EMBL" id="BOPG01000125">
    <property type="protein sequence ID" value="GIJ64682.1"/>
    <property type="molecule type" value="Genomic_DNA"/>
</dbReference>
<evidence type="ECO:0000313" key="2">
    <source>
        <dbReference type="Proteomes" id="UP000612585"/>
    </source>
</evidence>
<dbReference type="AlphaFoldDB" id="A0A8J3ZIE6"/>
<evidence type="ECO:0000313" key="1">
    <source>
        <dbReference type="EMBL" id="GIJ64682.1"/>
    </source>
</evidence>
<accession>A0A8J3ZIE6</accession>
<reference evidence="1" key="1">
    <citation type="submission" date="2021-01" db="EMBL/GenBank/DDBJ databases">
        <title>Whole genome shotgun sequence of Virgisporangium aurantiacum NBRC 16421.</title>
        <authorList>
            <person name="Komaki H."/>
            <person name="Tamura T."/>
        </authorList>
    </citation>
    <scope>NUCLEOTIDE SEQUENCE</scope>
    <source>
        <strain evidence="1">NBRC 16421</strain>
    </source>
</reference>
<keyword evidence="2" id="KW-1185">Reference proteome</keyword>
<protein>
    <submittedName>
        <fullName evidence="1">Uncharacterized protein</fullName>
    </submittedName>
</protein>
<name>A0A8J3ZIE6_9ACTN</name>
<comment type="caution">
    <text evidence="1">The sequence shown here is derived from an EMBL/GenBank/DDBJ whole genome shotgun (WGS) entry which is preliminary data.</text>
</comment>
<organism evidence="1 2">
    <name type="scientific">Virgisporangium aurantiacum</name>
    <dbReference type="NCBI Taxonomy" id="175570"/>
    <lineage>
        <taxon>Bacteria</taxon>
        <taxon>Bacillati</taxon>
        <taxon>Actinomycetota</taxon>
        <taxon>Actinomycetes</taxon>
        <taxon>Micromonosporales</taxon>
        <taxon>Micromonosporaceae</taxon>
        <taxon>Virgisporangium</taxon>
    </lineage>
</organism>
<gene>
    <name evidence="1" type="ORF">Vau01_121980</name>
</gene>
<proteinExistence type="predicted"/>
<dbReference type="Proteomes" id="UP000612585">
    <property type="component" value="Unassembled WGS sequence"/>
</dbReference>
<sequence>MAGSDAMTRESVMVGARRAFGRTAHVLSVAGRAGAAVRCRRTAGLVCGSRIRCHETRHHHENECGKLRAHRGGPVRRLPGSRYRNAYARITVISAVLPRLSVTEPRNDTCFAPFG</sequence>